<keyword evidence="9" id="KW-1185">Reference proteome</keyword>
<dbReference type="PROSITE" id="PS51379">
    <property type="entry name" value="4FE4S_FER_2"/>
    <property type="match status" value="1"/>
</dbReference>
<dbReference type="GO" id="GO:0003677">
    <property type="term" value="F:DNA binding"/>
    <property type="evidence" value="ECO:0007669"/>
    <property type="project" value="InterPro"/>
</dbReference>
<dbReference type="InterPro" id="IPR007219">
    <property type="entry name" value="XnlR_reg_dom"/>
</dbReference>
<evidence type="ECO:0000256" key="4">
    <source>
        <dbReference type="SAM" id="Coils"/>
    </source>
</evidence>
<dbReference type="SMART" id="SM00906">
    <property type="entry name" value="Fungal_trans"/>
    <property type="match status" value="1"/>
</dbReference>
<dbReference type="InterPro" id="IPR001138">
    <property type="entry name" value="Zn2Cys6_DnaBD"/>
</dbReference>
<comment type="subcellular location">
    <subcellularLocation>
        <location evidence="1">Nucleus</location>
    </subcellularLocation>
</comment>
<feature type="compositionally biased region" description="Polar residues" evidence="5">
    <location>
        <begin position="776"/>
        <end position="793"/>
    </location>
</feature>
<keyword evidence="4" id="KW-0175">Coiled coil</keyword>
<evidence type="ECO:0000256" key="1">
    <source>
        <dbReference type="ARBA" id="ARBA00004123"/>
    </source>
</evidence>
<sequence>MPADTSKASAAAAAARRRNNLRRDTEDVKYDSSHAREIELKRSRGEISCAECRRLKIRCDKTIPCQSCQRRGCAALCPNGSLATGQGTRFVLAATEHLHRRIAKMSQRIHQLEDALAIMQAKGSNEPHPLLSDGHTKNKNMDEDEDEDSQLPVPSSSGDVVSAFGMLSMSERGVSRFFGPTGGTEYLLFSDNEGPSSPSTGSRSPESLRDSKTPPLPGEITRFSNAFPFTPMGPPHSVYEMIESHLPPYPRACELAESYVTHAAWLFRSVPRSQLFDEMIPHFYKQVAGEDAPLPSGDYGSPHDLALLLLCFAIGALVDLKQQPYNSEADHYCQLAQAAMCLRPVLSNPTLVTIQALHLHSIYVAMVGNEPGGQDNNMEFSWALVTLAAQLSHTIGLHRDSARFGFPPEIVERRRVTFWDLFVADAWQALMTGRPPVIQRDYIDCKFPTPQAPLDEDEGEEREAAFETWGFRFALTCVSEVAAKTLTAEAPSYETIMELDRKVREFPIPPDAAAMQEDLETPPDCEPPPLQDSMIRFVLSHSREVILLFLHRSFFAQAIIDCPRNPLRSTYAHSFLAAYRSSGTILKVVREQFALYPSMCARFWVIWTFAFSSAVVFATVVTRGPRSAMAPQALGQLDQAYELFTQASKHSRRAAKALPILLRLREKAHCAFAAAQNDHVDASMYDGALWNIKSETDEDELDIFAGRTAVVTPKKPSPTLAHIAAPAAGPGQSNGTGPGAGLQLITPPTTIPIAPIPGSSSGIPLTDAWPVHTHAHTQSAGGQIQHAPSSFESQPPPPHQMHQPQYRMSFSHPPPPPPGAQGYQWVGQHSPSSLTPPAQGYGAGISPTHAGHGHGQYSPHPSPFPPDADLLQRYANAGAGAYQQPRAPHPQQSSHYAPPNELVNLGLASRHGRLDERWTSFMHENGFL</sequence>
<protein>
    <recommendedName>
        <fullName evidence="10">Zn(2)-C6 fungal-type domain-containing protein</fullName>
    </recommendedName>
</protein>
<gene>
    <name evidence="8" type="ORF">L227DRAFT_607792</name>
</gene>
<feature type="compositionally biased region" description="Polar residues" evidence="5">
    <location>
        <begin position="827"/>
        <end position="836"/>
    </location>
</feature>
<dbReference type="GO" id="GO:0000981">
    <property type="term" value="F:DNA-binding transcription factor activity, RNA polymerase II-specific"/>
    <property type="evidence" value="ECO:0007669"/>
    <property type="project" value="InterPro"/>
</dbReference>
<dbReference type="SMART" id="SM00066">
    <property type="entry name" value="GAL4"/>
    <property type="match status" value="1"/>
</dbReference>
<dbReference type="EMBL" id="ML122254">
    <property type="protein sequence ID" value="RPD64083.1"/>
    <property type="molecule type" value="Genomic_DNA"/>
</dbReference>
<dbReference type="PROSITE" id="PS00463">
    <property type="entry name" value="ZN2_CY6_FUNGAL_1"/>
    <property type="match status" value="1"/>
</dbReference>
<dbReference type="Pfam" id="PF04082">
    <property type="entry name" value="Fungal_trans"/>
    <property type="match status" value="1"/>
</dbReference>
<dbReference type="Proteomes" id="UP000313359">
    <property type="component" value="Unassembled WGS sequence"/>
</dbReference>
<keyword evidence="2" id="KW-0479">Metal-binding</keyword>
<feature type="region of interest" description="Disordered" evidence="5">
    <location>
        <begin position="124"/>
        <end position="157"/>
    </location>
</feature>
<evidence type="ECO:0008006" key="10">
    <source>
        <dbReference type="Google" id="ProtNLM"/>
    </source>
</evidence>
<dbReference type="SUPFAM" id="SSF57701">
    <property type="entry name" value="Zn2/Cys6 DNA-binding domain"/>
    <property type="match status" value="1"/>
</dbReference>
<dbReference type="OrthoDB" id="424974at2759"/>
<feature type="region of interest" description="Disordered" evidence="5">
    <location>
        <begin position="1"/>
        <end position="28"/>
    </location>
</feature>
<dbReference type="InterPro" id="IPR050613">
    <property type="entry name" value="Sec_Metabolite_Reg"/>
</dbReference>
<dbReference type="PROSITE" id="PS50048">
    <property type="entry name" value="ZN2_CY6_FUNGAL_2"/>
    <property type="match status" value="1"/>
</dbReference>
<feature type="coiled-coil region" evidence="4">
    <location>
        <begin position="95"/>
        <end position="122"/>
    </location>
</feature>
<name>A0A5C2SJU3_9APHY</name>
<dbReference type="PANTHER" id="PTHR31001">
    <property type="entry name" value="UNCHARACTERIZED TRANSCRIPTIONAL REGULATORY PROTEIN"/>
    <property type="match status" value="1"/>
</dbReference>
<evidence type="ECO:0000259" key="7">
    <source>
        <dbReference type="PROSITE" id="PS51379"/>
    </source>
</evidence>
<accession>A0A5C2SJU3</accession>
<dbReference type="InterPro" id="IPR036864">
    <property type="entry name" value="Zn2-C6_fun-type_DNA-bd_sf"/>
</dbReference>
<feature type="compositionally biased region" description="Low complexity" evidence="5">
    <location>
        <begin position="193"/>
        <end position="205"/>
    </location>
</feature>
<dbReference type="CDD" id="cd12148">
    <property type="entry name" value="fungal_TF_MHR"/>
    <property type="match status" value="1"/>
</dbReference>
<dbReference type="GO" id="GO:0006351">
    <property type="term" value="P:DNA-templated transcription"/>
    <property type="evidence" value="ECO:0007669"/>
    <property type="project" value="InterPro"/>
</dbReference>
<evidence type="ECO:0000313" key="8">
    <source>
        <dbReference type="EMBL" id="RPD64083.1"/>
    </source>
</evidence>
<dbReference type="Pfam" id="PF00172">
    <property type="entry name" value="Zn_clus"/>
    <property type="match status" value="1"/>
</dbReference>
<dbReference type="InterPro" id="IPR017896">
    <property type="entry name" value="4Fe4S_Fe-S-bd"/>
</dbReference>
<proteinExistence type="predicted"/>
<feature type="domain" description="4Fe-4S ferredoxin-type" evidence="7">
    <location>
        <begin position="55"/>
        <end position="87"/>
    </location>
</feature>
<evidence type="ECO:0000256" key="5">
    <source>
        <dbReference type="SAM" id="MobiDB-lite"/>
    </source>
</evidence>
<evidence type="ECO:0000313" key="9">
    <source>
        <dbReference type="Proteomes" id="UP000313359"/>
    </source>
</evidence>
<dbReference type="CDD" id="cd00067">
    <property type="entry name" value="GAL4"/>
    <property type="match status" value="1"/>
</dbReference>
<evidence type="ECO:0000259" key="6">
    <source>
        <dbReference type="PROSITE" id="PS50048"/>
    </source>
</evidence>
<dbReference type="AlphaFoldDB" id="A0A5C2SJU3"/>
<evidence type="ECO:0000256" key="3">
    <source>
        <dbReference type="ARBA" id="ARBA00023242"/>
    </source>
</evidence>
<dbReference type="PANTHER" id="PTHR31001:SF56">
    <property type="entry name" value="ZN(2)-C6 FUNGAL-TYPE DOMAIN-CONTAINING PROTEIN"/>
    <property type="match status" value="1"/>
</dbReference>
<feature type="domain" description="Zn(2)-C6 fungal-type" evidence="6">
    <location>
        <begin position="48"/>
        <end position="77"/>
    </location>
</feature>
<reference evidence="8" key="1">
    <citation type="journal article" date="2018" name="Genome Biol. Evol.">
        <title>Genomics and development of Lentinus tigrinus, a white-rot wood-decaying mushroom with dimorphic fruiting bodies.</title>
        <authorList>
            <person name="Wu B."/>
            <person name="Xu Z."/>
            <person name="Knudson A."/>
            <person name="Carlson A."/>
            <person name="Chen N."/>
            <person name="Kovaka S."/>
            <person name="LaButti K."/>
            <person name="Lipzen A."/>
            <person name="Pennachio C."/>
            <person name="Riley R."/>
            <person name="Schakwitz W."/>
            <person name="Umezawa K."/>
            <person name="Ohm R.A."/>
            <person name="Grigoriev I.V."/>
            <person name="Nagy L.G."/>
            <person name="Gibbons J."/>
            <person name="Hibbett D."/>
        </authorList>
    </citation>
    <scope>NUCLEOTIDE SEQUENCE [LARGE SCALE GENOMIC DNA]</scope>
    <source>
        <strain evidence="8">ALCF2SS1-6</strain>
    </source>
</reference>
<organism evidence="8 9">
    <name type="scientific">Lentinus tigrinus ALCF2SS1-6</name>
    <dbReference type="NCBI Taxonomy" id="1328759"/>
    <lineage>
        <taxon>Eukaryota</taxon>
        <taxon>Fungi</taxon>
        <taxon>Dikarya</taxon>
        <taxon>Basidiomycota</taxon>
        <taxon>Agaricomycotina</taxon>
        <taxon>Agaricomycetes</taxon>
        <taxon>Polyporales</taxon>
        <taxon>Polyporaceae</taxon>
        <taxon>Lentinus</taxon>
    </lineage>
</organism>
<feature type="region of interest" description="Disordered" evidence="5">
    <location>
        <begin position="776"/>
        <end position="870"/>
    </location>
</feature>
<evidence type="ECO:0000256" key="2">
    <source>
        <dbReference type="ARBA" id="ARBA00022723"/>
    </source>
</evidence>
<keyword evidence="3" id="KW-0539">Nucleus</keyword>
<dbReference type="GO" id="GO:0005634">
    <property type="term" value="C:nucleus"/>
    <property type="evidence" value="ECO:0007669"/>
    <property type="project" value="UniProtKB-SubCell"/>
</dbReference>
<dbReference type="Gene3D" id="4.10.240.10">
    <property type="entry name" value="Zn(2)-C6 fungal-type DNA-binding domain"/>
    <property type="match status" value="1"/>
</dbReference>
<feature type="region of interest" description="Disordered" evidence="5">
    <location>
        <begin position="188"/>
        <end position="217"/>
    </location>
</feature>
<dbReference type="GO" id="GO:0008270">
    <property type="term" value="F:zinc ion binding"/>
    <property type="evidence" value="ECO:0007669"/>
    <property type="project" value="InterPro"/>
</dbReference>